<feature type="transmembrane region" description="Helical" evidence="1">
    <location>
        <begin position="87"/>
        <end position="104"/>
    </location>
</feature>
<protein>
    <recommendedName>
        <fullName evidence="2">DUF2231 domain-containing protein</fullName>
    </recommendedName>
</protein>
<sequence length="154" mass="16169">MFDTVLGLPLHPLVVHAVVVLAPLTALLTVMAVASTRLRERIGVALPVLATVTWVAAFVAEQSGEALEEAVGESALVREHAELGERLPLALLVVTVLTWAMWVLHRRASRAGDRPGRAARIVDVLAVLAVVVLTVLVVLVGHSGAEAVWSGTGA</sequence>
<proteinExistence type="predicted"/>
<dbReference type="Proteomes" id="UP000677016">
    <property type="component" value="Unassembled WGS sequence"/>
</dbReference>
<feature type="transmembrane region" description="Helical" evidence="1">
    <location>
        <begin position="124"/>
        <end position="145"/>
    </location>
</feature>
<keyword evidence="4" id="KW-1185">Reference proteome</keyword>
<dbReference type="RefSeq" id="WP_211604276.1">
    <property type="nucleotide sequence ID" value="NZ_JAGSNF010000023.1"/>
</dbReference>
<evidence type="ECO:0000259" key="2">
    <source>
        <dbReference type="Pfam" id="PF09990"/>
    </source>
</evidence>
<evidence type="ECO:0000313" key="3">
    <source>
        <dbReference type="EMBL" id="MBR7744755.1"/>
    </source>
</evidence>
<dbReference type="InterPro" id="IPR019251">
    <property type="entry name" value="DUF2231_TM"/>
</dbReference>
<feature type="domain" description="DUF2231" evidence="2">
    <location>
        <begin position="7"/>
        <end position="150"/>
    </location>
</feature>
<feature type="transmembrane region" description="Helical" evidence="1">
    <location>
        <begin position="13"/>
        <end position="35"/>
    </location>
</feature>
<keyword evidence="1" id="KW-0812">Transmembrane</keyword>
<evidence type="ECO:0000256" key="1">
    <source>
        <dbReference type="SAM" id="Phobius"/>
    </source>
</evidence>
<organism evidence="3 4">
    <name type="scientific">Phycicoccus avicenniae</name>
    <dbReference type="NCBI Taxonomy" id="2828860"/>
    <lineage>
        <taxon>Bacteria</taxon>
        <taxon>Bacillati</taxon>
        <taxon>Actinomycetota</taxon>
        <taxon>Actinomycetes</taxon>
        <taxon>Micrococcales</taxon>
        <taxon>Intrasporangiaceae</taxon>
        <taxon>Phycicoccus</taxon>
    </lineage>
</organism>
<keyword evidence="1" id="KW-0472">Membrane</keyword>
<keyword evidence="1" id="KW-1133">Transmembrane helix</keyword>
<accession>A0A941I1B6</accession>
<evidence type="ECO:0000313" key="4">
    <source>
        <dbReference type="Proteomes" id="UP000677016"/>
    </source>
</evidence>
<dbReference type="AlphaFoldDB" id="A0A941I1B6"/>
<reference evidence="3" key="1">
    <citation type="submission" date="2021-04" db="EMBL/GenBank/DDBJ databases">
        <title>Phycicoccus avicenniae sp. nov., a novel endophytic actinomycetes isolated from branch of Avicennia mariana.</title>
        <authorList>
            <person name="Tuo L."/>
        </authorList>
    </citation>
    <scope>NUCLEOTIDE SEQUENCE</scope>
    <source>
        <strain evidence="3">BSK3Z-2</strain>
    </source>
</reference>
<dbReference type="EMBL" id="JAGSNF010000023">
    <property type="protein sequence ID" value="MBR7744755.1"/>
    <property type="molecule type" value="Genomic_DNA"/>
</dbReference>
<dbReference type="Pfam" id="PF09990">
    <property type="entry name" value="DUF2231"/>
    <property type="match status" value="1"/>
</dbReference>
<name>A0A941I1B6_9MICO</name>
<feature type="transmembrane region" description="Helical" evidence="1">
    <location>
        <begin position="42"/>
        <end position="60"/>
    </location>
</feature>
<gene>
    <name evidence="3" type="ORF">KC207_15770</name>
</gene>
<comment type="caution">
    <text evidence="3">The sequence shown here is derived from an EMBL/GenBank/DDBJ whole genome shotgun (WGS) entry which is preliminary data.</text>
</comment>